<reference evidence="5 6" key="2">
    <citation type="submission" date="2018-07" db="EMBL/GenBank/DDBJ databases">
        <title>Genome sequencing of oomycete isolates from Chile give support for New Zealand origin for Phytophthora kernoviae and make available the first Nothophytophthora sp. genome.</title>
        <authorList>
            <person name="Studholme D.J."/>
            <person name="Sanfuentes E."/>
            <person name="Panda P."/>
            <person name="Hill R."/>
            <person name="Sambles C."/>
            <person name="Grant M."/>
            <person name="Williams N.M."/>
            <person name="Mcdougal R.L."/>
        </authorList>
    </citation>
    <scope>NUCLEOTIDE SEQUENCE [LARGE SCALE GENOMIC DNA]</scope>
    <source>
        <strain evidence="3">Chile2</strain>
        <strain evidence="4">Chile4</strain>
    </source>
</reference>
<dbReference type="Proteomes" id="UP000285883">
    <property type="component" value="Unassembled WGS sequence"/>
</dbReference>
<organism evidence="3 6">
    <name type="scientific">Phytophthora kernoviae</name>
    <dbReference type="NCBI Taxonomy" id="325452"/>
    <lineage>
        <taxon>Eukaryota</taxon>
        <taxon>Sar</taxon>
        <taxon>Stramenopiles</taxon>
        <taxon>Oomycota</taxon>
        <taxon>Peronosporomycetes</taxon>
        <taxon>Peronosporales</taxon>
        <taxon>Peronosporaceae</taxon>
        <taxon>Phytophthora</taxon>
    </lineage>
</organism>
<protein>
    <submittedName>
        <fullName evidence="3">Uncharacterized protein</fullName>
    </submittedName>
</protein>
<evidence type="ECO:0000313" key="1">
    <source>
        <dbReference type="EMBL" id="KAG2508705.1"/>
    </source>
</evidence>
<reference evidence="1" key="1">
    <citation type="journal article" date="2015" name="Genom Data">
        <title>Genome sequences of six Phytophthora species associated with forests in New Zealand.</title>
        <authorList>
            <person name="Studholme D.J."/>
            <person name="McDougal R.L."/>
            <person name="Sambles C."/>
            <person name="Hansen E."/>
            <person name="Hardy G."/>
            <person name="Grant M."/>
            <person name="Ganley R.J."/>
            <person name="Williams N.M."/>
        </authorList>
    </citation>
    <scope>NUCLEOTIDE SEQUENCE</scope>
    <source>
        <strain evidence="1">NZFS 2646</strain>
        <strain evidence="2">NZFS 3630</strain>
    </source>
</reference>
<name>A0A3R7G5B8_9STRA</name>
<dbReference type="EMBL" id="MBDN02000547">
    <property type="protein sequence ID" value="RLN74522.1"/>
    <property type="molecule type" value="Genomic_DNA"/>
</dbReference>
<reference evidence="1" key="3">
    <citation type="submission" date="2020-06" db="EMBL/GenBank/DDBJ databases">
        <authorList>
            <person name="Studholme D.J."/>
        </authorList>
    </citation>
    <scope>NUCLEOTIDE SEQUENCE</scope>
    <source>
        <strain evidence="1">NZFS 2646</strain>
        <strain evidence="2">NZFS 3630</strain>
    </source>
</reference>
<gene>
    <name evidence="3" type="ORF">BBI17_008933</name>
    <name evidence="4" type="ORF">BBO99_00008914</name>
    <name evidence="1" type="ORF">JM16_008741</name>
    <name evidence="2" type="ORF">JM18_008535</name>
</gene>
<evidence type="ECO:0000313" key="6">
    <source>
        <dbReference type="Proteomes" id="UP000285883"/>
    </source>
</evidence>
<dbReference type="AlphaFoldDB" id="A0A3R7G5B8"/>
<dbReference type="EMBL" id="MAYM02000670">
    <property type="protein sequence ID" value="RLN37003.1"/>
    <property type="molecule type" value="Genomic_DNA"/>
</dbReference>
<dbReference type="EMBL" id="JPWU03000564">
    <property type="protein sequence ID" value="KAG2510861.1"/>
    <property type="molecule type" value="Genomic_DNA"/>
</dbReference>
<proteinExistence type="predicted"/>
<evidence type="ECO:0000313" key="3">
    <source>
        <dbReference type="EMBL" id="RLN37003.1"/>
    </source>
</evidence>
<dbReference type="Proteomes" id="UP000792063">
    <property type="component" value="Unassembled WGS sequence"/>
</dbReference>
<dbReference type="Proteomes" id="UP000285624">
    <property type="component" value="Unassembled WGS sequence"/>
</dbReference>
<evidence type="ECO:0000313" key="2">
    <source>
        <dbReference type="EMBL" id="KAG2510861.1"/>
    </source>
</evidence>
<evidence type="ECO:0000313" key="4">
    <source>
        <dbReference type="EMBL" id="RLN74522.1"/>
    </source>
</evidence>
<accession>A0A3R7G5B8</accession>
<dbReference type="STRING" id="325452.A0A3R7G5B8"/>
<dbReference type="EMBL" id="JPWV03000549">
    <property type="protein sequence ID" value="KAG2508705.1"/>
    <property type="molecule type" value="Genomic_DNA"/>
</dbReference>
<keyword evidence="5" id="KW-1185">Reference proteome</keyword>
<dbReference type="Proteomes" id="UP000785171">
    <property type="component" value="Unassembled WGS sequence"/>
</dbReference>
<sequence>MRSKYAECPAIKSLYPRPAALLAKPKHQLDARGCVFLYLQYRAATRNMALMKHMFLEFLYHRETALLDFVAKGAQVMSVIPFALPSPQPALVCSPLLPAVVD</sequence>
<comment type="caution">
    <text evidence="3">The sequence shown here is derived from an EMBL/GenBank/DDBJ whole genome shotgun (WGS) entry which is preliminary data.</text>
</comment>
<evidence type="ECO:0000313" key="5">
    <source>
        <dbReference type="Proteomes" id="UP000285624"/>
    </source>
</evidence>